<accession>A0ABM4BMQ1</accession>
<sequence length="133" mass="14810">MTSAEQGKNVTIIAAINTTVNSIPPLLVFPRAKFKDMLYNCPPGSVGAANKWSSEVIFVRFLEHFIRNVRPSIEKPALLIMDNHESHVNISVIELAKKLGIVLMTIYPHTTHKMQPLDCTANVTDRPIMNTDA</sequence>
<dbReference type="Proteomes" id="UP001652625">
    <property type="component" value="Chromosome 03"/>
</dbReference>
<evidence type="ECO:0000313" key="3">
    <source>
        <dbReference type="RefSeq" id="XP_065650348.1"/>
    </source>
</evidence>
<protein>
    <submittedName>
        <fullName evidence="3">Uncharacterized protein LOC136078503</fullName>
    </submittedName>
</protein>
<evidence type="ECO:0000259" key="1">
    <source>
        <dbReference type="Pfam" id="PF03184"/>
    </source>
</evidence>
<reference evidence="3" key="1">
    <citation type="submission" date="2025-08" db="UniProtKB">
        <authorList>
            <consortium name="RefSeq"/>
        </authorList>
    </citation>
    <scope>IDENTIFICATION</scope>
</reference>
<keyword evidence="2" id="KW-1185">Reference proteome</keyword>
<dbReference type="RefSeq" id="XP_065650348.1">
    <property type="nucleotide sequence ID" value="XM_065794276.1"/>
</dbReference>
<feature type="domain" description="DDE-1" evidence="1">
    <location>
        <begin position="11"/>
        <end position="119"/>
    </location>
</feature>
<dbReference type="Pfam" id="PF03184">
    <property type="entry name" value="DDE_1"/>
    <property type="match status" value="1"/>
</dbReference>
<dbReference type="InterPro" id="IPR004875">
    <property type="entry name" value="DDE_SF_endonuclease_dom"/>
</dbReference>
<organism evidence="2 3">
    <name type="scientific">Hydra vulgaris</name>
    <name type="common">Hydra</name>
    <name type="synonym">Hydra attenuata</name>
    <dbReference type="NCBI Taxonomy" id="6087"/>
    <lineage>
        <taxon>Eukaryota</taxon>
        <taxon>Metazoa</taxon>
        <taxon>Cnidaria</taxon>
        <taxon>Hydrozoa</taxon>
        <taxon>Hydroidolina</taxon>
        <taxon>Anthoathecata</taxon>
        <taxon>Aplanulata</taxon>
        <taxon>Hydridae</taxon>
        <taxon>Hydra</taxon>
    </lineage>
</organism>
<name>A0ABM4BMQ1_HYDVU</name>
<gene>
    <name evidence="3" type="primary">LOC136078503</name>
</gene>
<evidence type="ECO:0000313" key="2">
    <source>
        <dbReference type="Proteomes" id="UP001652625"/>
    </source>
</evidence>
<proteinExistence type="predicted"/>
<dbReference type="GeneID" id="136078503"/>